<dbReference type="Gene3D" id="3.40.50.300">
    <property type="entry name" value="P-loop containing nucleotide triphosphate hydrolases"/>
    <property type="match status" value="2"/>
</dbReference>
<sequence>MVNEPQIEPDFASLGLRSELLETLTALGYEEPTPIQSATIPILIRGTDLLGQAATGTGKTAAFALPILQGLERDRGRSAPSALVLVPTRELALQVSQAFHVYGRMLGARLVAVYGGAPPRHQIDALRRGVDVVVATPGRALDLNARKQLILDQVRTVVLDEADEMLEMGFIEDIETLLSATPHDRQTVLFSATMPKRIDALANRHLRNPERISIKPAAPSSNDVPRVRQTAYIVTRPNKTLALGRILDAEDPTAAIVFCRTRGGVDDLTDVLTARGYQAEALHGGLTQDQRDRVMGRLRTGSTELLIATDVAARGLDVDLLTHVVNFDLPITTEAYVHRIGRVGRAGREGVAISLVEPRERRMLESIERATAGNVRIERIPTVSDVRHLRLQRTRDSIEELLGDADAQERMSHYRPLVEDLLLSYEPAEAVLAAFTLAHEATQGSVAAGDDGDLDAFVEAPRATGSGKQKRKGEAKFGTVATGDKPGGGKKHKRPEGPTVRLFVSVGRKAGVTPGDLLGAITGESGLKGADIGTISVHEMFSVVEVPTDKARKIIKSVHGAKIRGRKVTVRNDRDK</sequence>
<dbReference type="SMART" id="SM00487">
    <property type="entry name" value="DEXDc"/>
    <property type="match status" value="1"/>
</dbReference>
<reference evidence="9" key="1">
    <citation type="submission" date="2020-05" db="EMBL/GenBank/DDBJ databases">
        <authorList>
            <person name="Chiriac C."/>
            <person name="Salcher M."/>
            <person name="Ghai R."/>
            <person name="Kavagutti S V."/>
        </authorList>
    </citation>
    <scope>NUCLEOTIDE SEQUENCE</scope>
</reference>
<dbReference type="PANTHER" id="PTHR47959:SF13">
    <property type="entry name" value="ATP-DEPENDENT RNA HELICASE RHLE"/>
    <property type="match status" value="1"/>
</dbReference>
<keyword evidence="2" id="KW-0378">Hydrolase</keyword>
<dbReference type="CDD" id="cd00268">
    <property type="entry name" value="DEADc"/>
    <property type="match status" value="1"/>
</dbReference>
<dbReference type="InterPro" id="IPR044742">
    <property type="entry name" value="DEAD/DEAH_RhlB"/>
</dbReference>
<feature type="domain" description="Helicase ATP-binding" evidence="6">
    <location>
        <begin position="40"/>
        <end position="212"/>
    </location>
</feature>
<dbReference type="PANTHER" id="PTHR47959">
    <property type="entry name" value="ATP-DEPENDENT RNA HELICASE RHLE-RELATED"/>
    <property type="match status" value="1"/>
</dbReference>
<evidence type="ECO:0000259" key="8">
    <source>
        <dbReference type="PROSITE" id="PS51195"/>
    </source>
</evidence>
<dbReference type="InterPro" id="IPR001650">
    <property type="entry name" value="Helicase_C-like"/>
</dbReference>
<evidence type="ECO:0000256" key="4">
    <source>
        <dbReference type="ARBA" id="ARBA00022840"/>
    </source>
</evidence>
<dbReference type="SUPFAM" id="SSF52540">
    <property type="entry name" value="P-loop containing nucleoside triphosphate hydrolases"/>
    <property type="match status" value="1"/>
</dbReference>
<evidence type="ECO:0000259" key="6">
    <source>
        <dbReference type="PROSITE" id="PS51192"/>
    </source>
</evidence>
<dbReference type="PROSITE" id="PS00039">
    <property type="entry name" value="DEAD_ATP_HELICASE"/>
    <property type="match status" value="1"/>
</dbReference>
<dbReference type="Gene3D" id="3.30.70.330">
    <property type="match status" value="1"/>
</dbReference>
<protein>
    <submittedName>
        <fullName evidence="9">Unannotated protein</fullName>
    </submittedName>
</protein>
<name>A0A6J7G7N4_9ZZZZ</name>
<dbReference type="InterPro" id="IPR050079">
    <property type="entry name" value="DEAD_box_RNA_helicase"/>
</dbReference>
<evidence type="ECO:0000259" key="7">
    <source>
        <dbReference type="PROSITE" id="PS51194"/>
    </source>
</evidence>
<dbReference type="SMART" id="SM00490">
    <property type="entry name" value="HELICc"/>
    <property type="match status" value="1"/>
</dbReference>
<dbReference type="PROSITE" id="PS51194">
    <property type="entry name" value="HELICASE_CTER"/>
    <property type="match status" value="1"/>
</dbReference>
<accession>A0A6J7G7N4</accession>
<evidence type="ECO:0000256" key="5">
    <source>
        <dbReference type="SAM" id="MobiDB-lite"/>
    </source>
</evidence>
<dbReference type="InterPro" id="IPR027417">
    <property type="entry name" value="P-loop_NTPase"/>
</dbReference>
<keyword evidence="3" id="KW-0347">Helicase</keyword>
<dbReference type="InterPro" id="IPR012677">
    <property type="entry name" value="Nucleotide-bd_a/b_plait_sf"/>
</dbReference>
<dbReference type="InterPro" id="IPR014014">
    <property type="entry name" value="RNA_helicase_DEAD_Q_motif"/>
</dbReference>
<evidence type="ECO:0000256" key="3">
    <source>
        <dbReference type="ARBA" id="ARBA00022806"/>
    </source>
</evidence>
<dbReference type="GO" id="GO:0016787">
    <property type="term" value="F:hydrolase activity"/>
    <property type="evidence" value="ECO:0007669"/>
    <property type="project" value="UniProtKB-KW"/>
</dbReference>
<gene>
    <name evidence="9" type="ORF">UFOPK3610_00102</name>
</gene>
<evidence type="ECO:0000256" key="1">
    <source>
        <dbReference type="ARBA" id="ARBA00022741"/>
    </source>
</evidence>
<dbReference type="InterPro" id="IPR005580">
    <property type="entry name" value="DbpA/CsdA_RNA-bd_dom"/>
</dbReference>
<dbReference type="InterPro" id="IPR000629">
    <property type="entry name" value="RNA-helicase_DEAD-box_CS"/>
</dbReference>
<organism evidence="9">
    <name type="scientific">freshwater metagenome</name>
    <dbReference type="NCBI Taxonomy" id="449393"/>
    <lineage>
        <taxon>unclassified sequences</taxon>
        <taxon>metagenomes</taxon>
        <taxon>ecological metagenomes</taxon>
    </lineage>
</organism>
<dbReference type="Pfam" id="PF03880">
    <property type="entry name" value="DbpA"/>
    <property type="match status" value="1"/>
</dbReference>
<feature type="domain" description="Helicase C-terminal" evidence="7">
    <location>
        <begin position="242"/>
        <end position="388"/>
    </location>
</feature>
<proteinExistence type="predicted"/>
<dbReference type="AlphaFoldDB" id="A0A6J7G7N4"/>
<dbReference type="PROSITE" id="PS51195">
    <property type="entry name" value="Q_MOTIF"/>
    <property type="match status" value="1"/>
</dbReference>
<dbReference type="InterPro" id="IPR011545">
    <property type="entry name" value="DEAD/DEAH_box_helicase_dom"/>
</dbReference>
<dbReference type="EMBL" id="CAFBMR010000001">
    <property type="protein sequence ID" value="CAB4900640.1"/>
    <property type="molecule type" value="Genomic_DNA"/>
</dbReference>
<dbReference type="GO" id="GO:0003724">
    <property type="term" value="F:RNA helicase activity"/>
    <property type="evidence" value="ECO:0007669"/>
    <property type="project" value="InterPro"/>
</dbReference>
<dbReference type="Pfam" id="PF00270">
    <property type="entry name" value="DEAD"/>
    <property type="match status" value="1"/>
</dbReference>
<dbReference type="PROSITE" id="PS51192">
    <property type="entry name" value="HELICASE_ATP_BIND_1"/>
    <property type="match status" value="1"/>
</dbReference>
<feature type="domain" description="DEAD-box RNA helicase Q" evidence="8">
    <location>
        <begin position="9"/>
        <end position="37"/>
    </location>
</feature>
<keyword evidence="1" id="KW-0547">Nucleotide-binding</keyword>
<keyword evidence="4" id="KW-0067">ATP-binding</keyword>
<evidence type="ECO:0000313" key="9">
    <source>
        <dbReference type="EMBL" id="CAB4900640.1"/>
    </source>
</evidence>
<dbReference type="GO" id="GO:0003676">
    <property type="term" value="F:nucleic acid binding"/>
    <property type="evidence" value="ECO:0007669"/>
    <property type="project" value="InterPro"/>
</dbReference>
<feature type="region of interest" description="Disordered" evidence="5">
    <location>
        <begin position="461"/>
        <end position="497"/>
    </location>
</feature>
<dbReference type="InterPro" id="IPR014001">
    <property type="entry name" value="Helicase_ATP-bd"/>
</dbReference>
<evidence type="ECO:0000256" key="2">
    <source>
        <dbReference type="ARBA" id="ARBA00022801"/>
    </source>
</evidence>
<dbReference type="GO" id="GO:0005829">
    <property type="term" value="C:cytosol"/>
    <property type="evidence" value="ECO:0007669"/>
    <property type="project" value="TreeGrafter"/>
</dbReference>
<dbReference type="CDD" id="cd12252">
    <property type="entry name" value="RRM_DbpA"/>
    <property type="match status" value="1"/>
</dbReference>
<dbReference type="GO" id="GO:0005524">
    <property type="term" value="F:ATP binding"/>
    <property type="evidence" value="ECO:0007669"/>
    <property type="project" value="UniProtKB-KW"/>
</dbReference>
<dbReference type="CDD" id="cd18787">
    <property type="entry name" value="SF2_C_DEAD"/>
    <property type="match status" value="1"/>
</dbReference>
<dbReference type="Pfam" id="PF00271">
    <property type="entry name" value="Helicase_C"/>
    <property type="match status" value="1"/>
</dbReference>